<dbReference type="Pfam" id="PF24764">
    <property type="entry name" value="rva_4"/>
    <property type="match status" value="1"/>
</dbReference>
<dbReference type="EMBL" id="JAAKFY010000018">
    <property type="protein sequence ID" value="KAF3843124.1"/>
    <property type="molecule type" value="Genomic_DNA"/>
</dbReference>
<gene>
    <name evidence="2" type="ORF">F7725_001973</name>
</gene>
<organism evidence="2 3">
    <name type="scientific">Dissostichus mawsoni</name>
    <name type="common">Antarctic cod</name>
    <dbReference type="NCBI Taxonomy" id="36200"/>
    <lineage>
        <taxon>Eukaryota</taxon>
        <taxon>Metazoa</taxon>
        <taxon>Chordata</taxon>
        <taxon>Craniata</taxon>
        <taxon>Vertebrata</taxon>
        <taxon>Euteleostomi</taxon>
        <taxon>Actinopterygii</taxon>
        <taxon>Neopterygii</taxon>
        <taxon>Teleostei</taxon>
        <taxon>Neoteleostei</taxon>
        <taxon>Acanthomorphata</taxon>
        <taxon>Eupercaria</taxon>
        <taxon>Perciformes</taxon>
        <taxon>Notothenioidei</taxon>
        <taxon>Nototheniidae</taxon>
        <taxon>Dissostichus</taxon>
    </lineage>
</organism>
<dbReference type="InterPro" id="IPR058913">
    <property type="entry name" value="Integrase_dom_put"/>
</dbReference>
<dbReference type="Proteomes" id="UP000518266">
    <property type="component" value="Unassembled WGS sequence"/>
</dbReference>
<sequence>MESSLLAYREVIQSMIKDGYTDQNISDHLQYECGLTKGFSQTNMLHWTNIWKKNDDWLPGLKRNPSIRGACWSCPQTNNQPYHADRYRRLRNLIPVPYSAEYMGHKLHIDQNEILVMYGVTHVLAVDGFSSNIVSHSTMPVKNNLTIYQEVTSKSAVLRYGMWDQIRNHIIERMWPEVNNRVNYPLKGALSHLVDQEELNLEDNITRYCVSTLTCQVAKIGLDRMVQSWNAHRIQGVRVSQINLLIVDAQRDCLEIFCLKLQMLQTAIIRKWGDSKDPDRAS</sequence>
<evidence type="ECO:0000313" key="2">
    <source>
        <dbReference type="EMBL" id="KAF3843124.1"/>
    </source>
</evidence>
<name>A0A7J5Y130_DISMA</name>
<feature type="domain" description="Integrase core" evidence="1">
    <location>
        <begin position="166"/>
        <end position="236"/>
    </location>
</feature>
<dbReference type="OrthoDB" id="5952813at2759"/>
<evidence type="ECO:0000313" key="3">
    <source>
        <dbReference type="Proteomes" id="UP000518266"/>
    </source>
</evidence>
<accession>A0A7J5Y130</accession>
<reference evidence="2 3" key="1">
    <citation type="submission" date="2020-03" db="EMBL/GenBank/DDBJ databases">
        <title>Dissostichus mawsoni Genome sequencing and assembly.</title>
        <authorList>
            <person name="Park H."/>
        </authorList>
    </citation>
    <scope>NUCLEOTIDE SEQUENCE [LARGE SCALE GENOMIC DNA]</scope>
    <source>
        <strain evidence="2">DM0001</strain>
        <tissue evidence="2">Muscle</tissue>
    </source>
</reference>
<evidence type="ECO:0000259" key="1">
    <source>
        <dbReference type="Pfam" id="PF24764"/>
    </source>
</evidence>
<keyword evidence="3" id="KW-1185">Reference proteome</keyword>
<proteinExistence type="predicted"/>
<protein>
    <recommendedName>
        <fullName evidence="1">Integrase core domain-containing protein</fullName>
    </recommendedName>
</protein>
<dbReference type="AlphaFoldDB" id="A0A7J5Y130"/>
<comment type="caution">
    <text evidence="2">The sequence shown here is derived from an EMBL/GenBank/DDBJ whole genome shotgun (WGS) entry which is preliminary data.</text>
</comment>